<accession>A0A520MYA0</accession>
<dbReference type="AlphaFoldDB" id="A0A520MYA0"/>
<reference evidence="1 2" key="1">
    <citation type="submission" date="2019-02" db="EMBL/GenBank/DDBJ databases">
        <title>Prokaryotic population dynamics and viral predation in marine succession experiment using metagenomics: the confinement effect.</title>
        <authorList>
            <person name="Haro-Moreno J.M."/>
            <person name="Rodriguez-Valera F."/>
            <person name="Lopez-Perez M."/>
        </authorList>
    </citation>
    <scope>NUCLEOTIDE SEQUENCE [LARGE SCALE GENOMIC DNA]</scope>
    <source>
        <strain evidence="1">MED-G160</strain>
    </source>
</reference>
<protein>
    <submittedName>
        <fullName evidence="1">Uncharacterized protein</fullName>
    </submittedName>
</protein>
<sequence>MIKKLLLTIVFAFPFFIHSDDIKETKQLNKIHANPFNDSYIVVFNGSPESFSLDKITIDKPKERTLKKVKFLTDEDTYAVKVFGKDGKFIYTLGIGNPFYANYQHIGYEDRLYMGGPVSSAKIEIAIPLHIEPTSFIISKRDMTGKFKDIQEISIQ</sequence>
<gene>
    <name evidence="1" type="ORF">EVA93_04350</name>
</gene>
<evidence type="ECO:0000313" key="2">
    <source>
        <dbReference type="Proteomes" id="UP000318710"/>
    </source>
</evidence>
<comment type="caution">
    <text evidence="1">The sequence shown here is derived from an EMBL/GenBank/DDBJ whole genome shotgun (WGS) entry which is preliminary data.</text>
</comment>
<dbReference type="EMBL" id="SHBF01000031">
    <property type="protein sequence ID" value="RZO26205.1"/>
    <property type="molecule type" value="Genomic_DNA"/>
</dbReference>
<evidence type="ECO:0000313" key="1">
    <source>
        <dbReference type="EMBL" id="RZO26205.1"/>
    </source>
</evidence>
<name>A0A520MYA0_9GAMM</name>
<organism evidence="1 2">
    <name type="scientific">SAR86 cluster bacterium</name>
    <dbReference type="NCBI Taxonomy" id="2030880"/>
    <lineage>
        <taxon>Bacteria</taxon>
        <taxon>Pseudomonadati</taxon>
        <taxon>Pseudomonadota</taxon>
        <taxon>Gammaproteobacteria</taxon>
        <taxon>SAR86 cluster</taxon>
    </lineage>
</organism>
<dbReference type="Proteomes" id="UP000318710">
    <property type="component" value="Unassembled WGS sequence"/>
</dbReference>
<proteinExistence type="predicted"/>